<dbReference type="Gene3D" id="3.40.390.30">
    <property type="entry name" value="Metalloproteases ('zincins'), catalytic domain"/>
    <property type="match status" value="1"/>
</dbReference>
<comment type="cofactor">
    <cofactor evidence="1">
        <name>Zn(2+)</name>
        <dbReference type="ChEBI" id="CHEBI:29105"/>
    </cofactor>
</comment>
<evidence type="ECO:0000256" key="2">
    <source>
        <dbReference type="ARBA" id="ARBA00010875"/>
    </source>
</evidence>
<dbReference type="GO" id="GO:0004222">
    <property type="term" value="F:metalloendopeptidase activity"/>
    <property type="evidence" value="ECO:0007669"/>
    <property type="project" value="InterPro"/>
</dbReference>
<keyword evidence="3" id="KW-0540">Nuclease</keyword>
<comment type="caution">
    <text evidence="8">The sequence shown here is derived from an EMBL/GenBank/DDBJ whole genome shotgun (WGS) entry which is preliminary data.</text>
</comment>
<dbReference type="Pfam" id="PF02130">
    <property type="entry name" value="YbeY"/>
    <property type="match status" value="1"/>
</dbReference>
<keyword evidence="4" id="KW-0479">Metal-binding</keyword>
<evidence type="ECO:0000256" key="6">
    <source>
        <dbReference type="ARBA" id="ARBA00022801"/>
    </source>
</evidence>
<evidence type="ECO:0000256" key="5">
    <source>
        <dbReference type="ARBA" id="ARBA00022759"/>
    </source>
</evidence>
<evidence type="ECO:0000256" key="4">
    <source>
        <dbReference type="ARBA" id="ARBA00022723"/>
    </source>
</evidence>
<evidence type="ECO:0000313" key="8">
    <source>
        <dbReference type="EMBL" id="KKR83241.1"/>
    </source>
</evidence>
<dbReference type="GO" id="GO:0046872">
    <property type="term" value="F:metal ion binding"/>
    <property type="evidence" value="ECO:0007669"/>
    <property type="project" value="UniProtKB-KW"/>
</dbReference>
<dbReference type="InterPro" id="IPR023091">
    <property type="entry name" value="MetalPrtase_cat_dom_sf_prd"/>
</dbReference>
<evidence type="ECO:0000256" key="3">
    <source>
        <dbReference type="ARBA" id="ARBA00022722"/>
    </source>
</evidence>
<dbReference type="Proteomes" id="UP000034601">
    <property type="component" value="Unassembled WGS sequence"/>
</dbReference>
<reference evidence="8 9" key="1">
    <citation type="journal article" date="2015" name="Nature">
        <title>rRNA introns, odd ribosomes, and small enigmatic genomes across a large radiation of phyla.</title>
        <authorList>
            <person name="Brown C.T."/>
            <person name="Hug L.A."/>
            <person name="Thomas B.C."/>
            <person name="Sharon I."/>
            <person name="Castelle C.J."/>
            <person name="Singh A."/>
            <person name="Wilkins M.J."/>
            <person name="Williams K.H."/>
            <person name="Banfield J.F."/>
        </authorList>
    </citation>
    <scope>NUCLEOTIDE SEQUENCE [LARGE SCALE GENOMIC DNA]</scope>
</reference>
<organism evidence="8 9">
    <name type="scientific">Candidatus Daviesbacteria bacterium GW2011_GWA2_40_9</name>
    <dbReference type="NCBI Taxonomy" id="1618424"/>
    <lineage>
        <taxon>Bacteria</taxon>
        <taxon>Candidatus Daviesiibacteriota</taxon>
    </lineage>
</organism>
<accession>A0A0G0U7Q4</accession>
<evidence type="ECO:0000256" key="1">
    <source>
        <dbReference type="ARBA" id="ARBA00001947"/>
    </source>
</evidence>
<comment type="similarity">
    <text evidence="2">Belongs to the endoribonuclease YbeY family.</text>
</comment>
<dbReference type="GO" id="GO:0004519">
    <property type="term" value="F:endonuclease activity"/>
    <property type="evidence" value="ECO:0007669"/>
    <property type="project" value="UniProtKB-KW"/>
</dbReference>
<proteinExistence type="inferred from homology"/>
<dbReference type="InterPro" id="IPR002036">
    <property type="entry name" value="YbeY"/>
</dbReference>
<gene>
    <name evidence="8" type="ORF">UU29_C0007G0111</name>
</gene>
<dbReference type="NCBIfam" id="TIGR00043">
    <property type="entry name" value="rRNA maturation RNase YbeY"/>
    <property type="match status" value="1"/>
</dbReference>
<name>A0A0G0U7Q4_9BACT</name>
<evidence type="ECO:0000256" key="7">
    <source>
        <dbReference type="ARBA" id="ARBA00022833"/>
    </source>
</evidence>
<keyword evidence="6" id="KW-0378">Hydrolase</keyword>
<keyword evidence="5" id="KW-0255">Endonuclease</keyword>
<keyword evidence="7" id="KW-0862">Zinc</keyword>
<dbReference type="GO" id="GO:0006364">
    <property type="term" value="P:rRNA processing"/>
    <property type="evidence" value="ECO:0007669"/>
    <property type="project" value="InterPro"/>
</dbReference>
<dbReference type="SUPFAM" id="SSF55486">
    <property type="entry name" value="Metalloproteases ('zincins'), catalytic domain"/>
    <property type="match status" value="1"/>
</dbReference>
<protein>
    <submittedName>
        <fullName evidence="8">Putative rRNA maturation factor</fullName>
    </submittedName>
</protein>
<sequence length="137" mass="15355">MINIIITSDPRYSINRTVIYTAIVNVLRREHVLGNVELEVSIAGNRKMHELNKKYCGLDYPADILTFALEDPHPQNLQLLPRMGFIAAPDKILRLGSICISYSQAVEDASLEGISVEDEIIFLVEYGTNHLLGIHHG</sequence>
<dbReference type="AlphaFoldDB" id="A0A0G0U7Q4"/>
<evidence type="ECO:0000313" key="9">
    <source>
        <dbReference type="Proteomes" id="UP000034601"/>
    </source>
</evidence>
<dbReference type="EMBL" id="LCAB01000007">
    <property type="protein sequence ID" value="KKR83241.1"/>
    <property type="molecule type" value="Genomic_DNA"/>
</dbReference>